<dbReference type="Pfam" id="PF03401">
    <property type="entry name" value="TctC"/>
    <property type="match status" value="1"/>
</dbReference>
<keyword evidence="3" id="KW-1185">Reference proteome</keyword>
<dbReference type="SUPFAM" id="SSF53850">
    <property type="entry name" value="Periplasmic binding protein-like II"/>
    <property type="match status" value="1"/>
</dbReference>
<dbReference type="CDD" id="cd07012">
    <property type="entry name" value="PBP2_Bug_TTT"/>
    <property type="match status" value="1"/>
</dbReference>
<reference evidence="2 3" key="1">
    <citation type="submission" date="2016-10" db="EMBL/GenBank/DDBJ databases">
        <title>Complete genome sequences of three Cupriavidus strains isolated from various Malaysian environments.</title>
        <authorList>
            <person name="Abdullah A.A.-A."/>
            <person name="Shafie N.A.H."/>
            <person name="Lau N.S."/>
        </authorList>
    </citation>
    <scope>NUCLEOTIDE SEQUENCE [LARGE SCALE GENOMIC DNA]</scope>
    <source>
        <strain evidence="2 3">USMAA1020</strain>
    </source>
</reference>
<organism evidence="2 3">
    <name type="scientific">Cupriavidus malaysiensis</name>
    <dbReference type="NCBI Taxonomy" id="367825"/>
    <lineage>
        <taxon>Bacteria</taxon>
        <taxon>Pseudomonadati</taxon>
        <taxon>Pseudomonadota</taxon>
        <taxon>Betaproteobacteria</taxon>
        <taxon>Burkholderiales</taxon>
        <taxon>Burkholderiaceae</taxon>
        <taxon>Cupriavidus</taxon>
    </lineage>
</organism>
<dbReference type="Gene3D" id="3.40.190.150">
    <property type="entry name" value="Bordetella uptake gene, domain 1"/>
    <property type="match status" value="1"/>
</dbReference>
<evidence type="ECO:0000313" key="2">
    <source>
        <dbReference type="EMBL" id="AOZ07980.1"/>
    </source>
</evidence>
<evidence type="ECO:0000256" key="1">
    <source>
        <dbReference type="ARBA" id="ARBA00006987"/>
    </source>
</evidence>
<gene>
    <name evidence="2" type="ORF">BKK80_05210</name>
</gene>
<proteinExistence type="inferred from homology"/>
<dbReference type="PIRSF" id="PIRSF017082">
    <property type="entry name" value="YflP"/>
    <property type="match status" value="1"/>
</dbReference>
<name>A0ABN4TRP3_9BURK</name>
<dbReference type="Gene3D" id="3.40.190.10">
    <property type="entry name" value="Periplasmic binding protein-like II"/>
    <property type="match status" value="1"/>
</dbReference>
<comment type="similarity">
    <text evidence="1">Belongs to the UPF0065 (bug) family.</text>
</comment>
<dbReference type="EMBL" id="CP017754">
    <property type="protein sequence ID" value="AOZ07980.1"/>
    <property type="molecule type" value="Genomic_DNA"/>
</dbReference>
<dbReference type="PANTHER" id="PTHR42928:SF5">
    <property type="entry name" value="BLR1237 PROTEIN"/>
    <property type="match status" value="1"/>
</dbReference>
<accession>A0ABN4TRP3</accession>
<evidence type="ECO:0000313" key="3">
    <source>
        <dbReference type="Proteomes" id="UP000177515"/>
    </source>
</evidence>
<protein>
    <submittedName>
        <fullName evidence="2">ABC transporter substrate-binding protein</fullName>
    </submittedName>
</protein>
<dbReference type="Proteomes" id="UP000177515">
    <property type="component" value="Chromosome 1"/>
</dbReference>
<dbReference type="InterPro" id="IPR005064">
    <property type="entry name" value="BUG"/>
</dbReference>
<dbReference type="InterPro" id="IPR042100">
    <property type="entry name" value="Bug_dom1"/>
</dbReference>
<sequence length="316" mass="33128">MLAATSLAAGAAPAQEAAWPSHPIRLVVASGAGSGTDIFARVFAEQLGKALGQPLVVDNKPGANGILGSAAVAKARPDGYTLLFTYAASIVINATLQPALPYDAQKDLVPVAQVGSGGNLLVVSPDLPVHDIRELAAYVRAQPQGLDYASWGIGSGGHLTMESLKAQTGLKLRHVPYKTVSQILTDMQGGIVKLAFVDASSPLPLIRAGKLRPIAVSGTRRAPAFPALATMTEQGYPFQADSWYGLFVPAGTPPAIVQRLNAEMNRALAAPALRERFTAYNMGTPPIKSVQQFADTVRADTRMWGDVIRAAGVTPE</sequence>
<dbReference type="PANTHER" id="PTHR42928">
    <property type="entry name" value="TRICARBOXYLATE-BINDING PROTEIN"/>
    <property type="match status" value="1"/>
</dbReference>